<dbReference type="Proteomes" id="UP000596661">
    <property type="component" value="Chromosome 4"/>
</dbReference>
<dbReference type="Gene3D" id="1.10.472.10">
    <property type="entry name" value="Cyclin-like"/>
    <property type="match status" value="2"/>
</dbReference>
<dbReference type="EMBL" id="UZAU01000358">
    <property type="status" value="NOT_ANNOTATED_CDS"/>
    <property type="molecule type" value="Genomic_DNA"/>
</dbReference>
<feature type="transmembrane region" description="Helical" evidence="3">
    <location>
        <begin position="175"/>
        <end position="192"/>
    </location>
</feature>
<evidence type="ECO:0000256" key="1">
    <source>
        <dbReference type="ARBA" id="ARBA00011177"/>
    </source>
</evidence>
<reference evidence="5" key="2">
    <citation type="submission" date="2021-03" db="UniProtKB">
        <authorList>
            <consortium name="EnsemblPlants"/>
        </authorList>
    </citation>
    <scope>IDENTIFICATION</scope>
</reference>
<keyword evidence="3" id="KW-1133">Transmembrane helix</keyword>
<dbReference type="Pfam" id="PF00134">
    <property type="entry name" value="Cyclin_N"/>
    <property type="match status" value="1"/>
</dbReference>
<organism evidence="5 6">
    <name type="scientific">Cannabis sativa</name>
    <name type="common">Hemp</name>
    <name type="synonym">Marijuana</name>
    <dbReference type="NCBI Taxonomy" id="3483"/>
    <lineage>
        <taxon>Eukaryota</taxon>
        <taxon>Viridiplantae</taxon>
        <taxon>Streptophyta</taxon>
        <taxon>Embryophyta</taxon>
        <taxon>Tracheophyta</taxon>
        <taxon>Spermatophyta</taxon>
        <taxon>Magnoliopsida</taxon>
        <taxon>eudicotyledons</taxon>
        <taxon>Gunneridae</taxon>
        <taxon>Pentapetalae</taxon>
        <taxon>rosids</taxon>
        <taxon>fabids</taxon>
        <taxon>Rosales</taxon>
        <taxon>Cannabaceae</taxon>
        <taxon>Cannabis</taxon>
    </lineage>
</organism>
<dbReference type="AlphaFoldDB" id="A0A803PGD9"/>
<feature type="transmembrane region" description="Helical" evidence="3">
    <location>
        <begin position="431"/>
        <end position="451"/>
    </location>
</feature>
<keyword evidence="3" id="KW-0472">Membrane</keyword>
<evidence type="ECO:0000259" key="4">
    <source>
        <dbReference type="Pfam" id="PF00134"/>
    </source>
</evidence>
<evidence type="ECO:0000256" key="2">
    <source>
        <dbReference type="ARBA" id="ARBA00032263"/>
    </source>
</evidence>
<dbReference type="Gramene" id="evm.model.04.233">
    <property type="protein sequence ID" value="cds.evm.model.04.233"/>
    <property type="gene ID" value="evm.TU.04.233"/>
</dbReference>
<dbReference type="EnsemblPlants" id="evm.model.04.233">
    <property type="protein sequence ID" value="cds.evm.model.04.233"/>
    <property type="gene ID" value="evm.TU.04.233"/>
</dbReference>
<evidence type="ECO:0000313" key="6">
    <source>
        <dbReference type="Proteomes" id="UP000596661"/>
    </source>
</evidence>
<accession>A0A803PGD9</accession>
<sequence>MFNPLQITSGWEKYLAMEVDKSNLHRNLHNRSILIIDKYSKWEPFDAWIPYLAANLFNLYVCKEQVEYESETSIDLIALCCLDIAWKTRDKYFSIGHLKAKYWELHSITQSMCYDMEFQILNALGFTKSLGVVTPLSFASYFESLVGMQFHFHDYIDFFCQTIVQLQCEYWVAKMRPSLIAALAALVISTLFPRKVFNQFYKALQENQIITEDEFFSFYPEMLKAFQKRKIKNEHLRWSHSTETLLNFPIKWKVGVKCVGTFSIFENVTIVEEPKLEPKLESCSTKKNEYFKELDKKIEDMQNKSKIVDGPFVVIVSFTLALQGWFGAIIPGCSGGLALIASVLTIISGCLYWLTHITNEKWLEQKYASELLRMNEHLISVVESDDSNNFESWYPRNTLESASVFKAKLSSKLKEDKKREKKTKKWGSHKIVVVLIIVHICASVVNIIGFYQSCSKH</sequence>
<evidence type="ECO:0000256" key="3">
    <source>
        <dbReference type="SAM" id="Phobius"/>
    </source>
</evidence>
<dbReference type="InterPro" id="IPR036915">
    <property type="entry name" value="Cyclin-like_sf"/>
</dbReference>
<keyword evidence="3" id="KW-0812">Transmembrane</keyword>
<feature type="domain" description="Cyclin N-terminal" evidence="4">
    <location>
        <begin position="49"/>
        <end position="126"/>
    </location>
</feature>
<keyword evidence="6" id="KW-1185">Reference proteome</keyword>
<name>A0A803PGD9_CANSA</name>
<feature type="transmembrane region" description="Helical" evidence="3">
    <location>
        <begin position="307"/>
        <end position="330"/>
    </location>
</feature>
<evidence type="ECO:0000313" key="5">
    <source>
        <dbReference type="EnsemblPlants" id="cds.evm.model.04.233"/>
    </source>
</evidence>
<dbReference type="InterPro" id="IPR006671">
    <property type="entry name" value="Cyclin_N"/>
</dbReference>
<reference evidence="5" key="1">
    <citation type="submission" date="2018-11" db="EMBL/GenBank/DDBJ databases">
        <authorList>
            <person name="Grassa J C."/>
        </authorList>
    </citation>
    <scope>NUCLEOTIDE SEQUENCE [LARGE SCALE GENOMIC DNA]</scope>
</reference>
<feature type="transmembrane region" description="Helical" evidence="3">
    <location>
        <begin position="336"/>
        <end position="354"/>
    </location>
</feature>
<protein>
    <recommendedName>
        <fullName evidence="2">B-like cyclin</fullName>
    </recommendedName>
</protein>
<proteinExistence type="predicted"/>
<comment type="subunit">
    <text evidence="1">Interacts with the CDC2 protein kinase to form a serine/threonine kinase holoenzyme complex also known as maturation promoting factor (MPF). The cyclin subunit imparts substrate specificity to the complex.</text>
</comment>
<dbReference type="SUPFAM" id="SSF47954">
    <property type="entry name" value="Cyclin-like"/>
    <property type="match status" value="1"/>
</dbReference>